<protein>
    <submittedName>
        <fullName evidence="1">Uncharacterized protein</fullName>
    </submittedName>
</protein>
<dbReference type="RefSeq" id="WP_063262834.1">
    <property type="nucleotide sequence ID" value="NZ_LJKE01000104.1"/>
</dbReference>
<gene>
    <name evidence="1" type="ORF">B4088_5319</name>
</gene>
<comment type="caution">
    <text evidence="1">The sequence shown here is derived from an EMBL/GenBank/DDBJ whole genome shotgun (WGS) entry which is preliminary data.</text>
</comment>
<name>A0A164L9K4_BACCE</name>
<organism evidence="1 2">
    <name type="scientific">Bacillus cereus</name>
    <dbReference type="NCBI Taxonomy" id="1396"/>
    <lineage>
        <taxon>Bacteria</taxon>
        <taxon>Bacillati</taxon>
        <taxon>Bacillota</taxon>
        <taxon>Bacilli</taxon>
        <taxon>Bacillales</taxon>
        <taxon>Bacillaceae</taxon>
        <taxon>Bacillus</taxon>
        <taxon>Bacillus cereus group</taxon>
    </lineage>
</organism>
<dbReference type="AlphaFoldDB" id="A0A164L9K4"/>
<sequence length="199" mass="23117">MTVTFLNTYKCYTDGYIAFEFTTNDVFIEEAQQSCCDFKLEIHRGGQHAVMSLPHGKRFDTSDEATDKFDVKDLVKQAKLAKDVKDVQGDWESYLSSLEAELENLDVYEVVVEHIEEEDEQWENPIAASYMVEATSPEQAKEIGFYVAVKDLNKYRKYIDSCDVSDFDIQDDFDKNNEYTTYKEGLELLRLNTHLCIKY</sequence>
<proteinExistence type="predicted"/>
<accession>A0A164L9K4</accession>
<reference evidence="1 2" key="1">
    <citation type="submission" date="2015-09" db="EMBL/GenBank/DDBJ databases">
        <title>Bacillus cereus food isolates.</title>
        <authorList>
            <person name="Boekhorst J."/>
        </authorList>
    </citation>
    <scope>NUCLEOTIDE SEQUENCE [LARGE SCALE GENOMIC DNA]</scope>
    <source>
        <strain evidence="1 2">B4088</strain>
    </source>
</reference>
<dbReference type="PATRIC" id="fig|1396.535.peg.5870"/>
<evidence type="ECO:0000313" key="2">
    <source>
        <dbReference type="Proteomes" id="UP000076482"/>
    </source>
</evidence>
<evidence type="ECO:0000313" key="1">
    <source>
        <dbReference type="EMBL" id="KZD55574.1"/>
    </source>
</evidence>
<dbReference type="Proteomes" id="UP000076482">
    <property type="component" value="Unassembled WGS sequence"/>
</dbReference>
<dbReference type="EMBL" id="LJKE01000104">
    <property type="protein sequence ID" value="KZD55574.1"/>
    <property type="molecule type" value="Genomic_DNA"/>
</dbReference>